<dbReference type="InterPro" id="IPR013216">
    <property type="entry name" value="Methyltransf_11"/>
</dbReference>
<dbReference type="GO" id="GO:0008757">
    <property type="term" value="F:S-adenosylmethionine-dependent methyltransferase activity"/>
    <property type="evidence" value="ECO:0007669"/>
    <property type="project" value="InterPro"/>
</dbReference>
<comment type="caution">
    <text evidence="5">The sequence shown here is derived from an EMBL/GenBank/DDBJ whole genome shotgun (WGS) entry which is preliminary data.</text>
</comment>
<dbReference type="Proteomes" id="UP000717585">
    <property type="component" value="Unassembled WGS sequence"/>
</dbReference>
<proteinExistence type="inferred from homology"/>
<dbReference type="AlphaFoldDB" id="A0A8J6B7U0"/>
<dbReference type="GO" id="GO:0032259">
    <property type="term" value="P:methylation"/>
    <property type="evidence" value="ECO:0007669"/>
    <property type="project" value="UniProtKB-KW"/>
</dbReference>
<dbReference type="EMBL" id="JAHDYR010000007">
    <property type="protein sequence ID" value="KAG9396049.1"/>
    <property type="molecule type" value="Genomic_DNA"/>
</dbReference>
<evidence type="ECO:0000313" key="6">
    <source>
        <dbReference type="Proteomes" id="UP000717585"/>
    </source>
</evidence>
<accession>A0A8J6B7U0</accession>
<organism evidence="5 6">
    <name type="scientific">Carpediemonas membranifera</name>
    <dbReference type="NCBI Taxonomy" id="201153"/>
    <lineage>
        <taxon>Eukaryota</taxon>
        <taxon>Metamonada</taxon>
        <taxon>Carpediemonas-like organisms</taxon>
        <taxon>Carpediemonas</taxon>
    </lineage>
</organism>
<dbReference type="SUPFAM" id="SSF53335">
    <property type="entry name" value="S-adenosyl-L-methionine-dependent methyltransferases"/>
    <property type="match status" value="1"/>
</dbReference>
<protein>
    <submittedName>
        <fullName evidence="5">Methyltransferase domain</fullName>
    </submittedName>
</protein>
<dbReference type="Gene3D" id="3.40.50.150">
    <property type="entry name" value="Vaccinia Virus protein VP39"/>
    <property type="match status" value="1"/>
</dbReference>
<dbReference type="InterPro" id="IPR051419">
    <property type="entry name" value="Lys/N-term_MeTrsfase_sf"/>
</dbReference>
<evidence type="ECO:0000256" key="1">
    <source>
        <dbReference type="ARBA" id="ARBA00008361"/>
    </source>
</evidence>
<evidence type="ECO:0000313" key="5">
    <source>
        <dbReference type="EMBL" id="KAG9396049.1"/>
    </source>
</evidence>
<dbReference type="InterPro" id="IPR029063">
    <property type="entry name" value="SAM-dependent_MTases_sf"/>
</dbReference>
<keyword evidence="6" id="KW-1185">Reference proteome</keyword>
<comment type="similarity">
    <text evidence="1">Belongs to the methyltransferase superfamily.</text>
</comment>
<keyword evidence="3" id="KW-0808">Transferase</keyword>
<dbReference type="OrthoDB" id="411785at2759"/>
<evidence type="ECO:0000259" key="4">
    <source>
        <dbReference type="Pfam" id="PF08241"/>
    </source>
</evidence>
<dbReference type="PANTHER" id="PTHR12176">
    <property type="entry name" value="SAM-DEPENDENT METHYLTRANSFERASE SUPERFAMILY PROTEIN"/>
    <property type="match status" value="1"/>
</dbReference>
<reference evidence="5" key="1">
    <citation type="submission" date="2021-05" db="EMBL/GenBank/DDBJ databases">
        <title>A free-living protist that lacks canonical eukaryotic 1 DNA replication and segregation systems.</title>
        <authorList>
            <person name="Salas-Leiva D.E."/>
            <person name="Tromer E.C."/>
            <person name="Curtis B.A."/>
            <person name="Jerlstrom-Hultqvist J."/>
            <person name="Kolisko M."/>
            <person name="Yi Z."/>
            <person name="Salas-Leiva J.S."/>
            <person name="Gallot-Lavallee L."/>
            <person name="Kops G.J.P.L."/>
            <person name="Archibald J.M."/>
            <person name="Simpson A.G.B."/>
            <person name="Roger A.J."/>
        </authorList>
    </citation>
    <scope>NUCLEOTIDE SEQUENCE</scope>
    <source>
        <strain evidence="5">BICM</strain>
    </source>
</reference>
<gene>
    <name evidence="5" type="ORF">J8273_2401</name>
</gene>
<dbReference type="Pfam" id="PF08241">
    <property type="entry name" value="Methyltransf_11"/>
    <property type="match status" value="1"/>
</dbReference>
<dbReference type="PANTHER" id="PTHR12176:SF80">
    <property type="entry name" value="EEF1A LYSINE METHYLTRANSFERASE 4"/>
    <property type="match status" value="1"/>
</dbReference>
<evidence type="ECO:0000256" key="2">
    <source>
        <dbReference type="ARBA" id="ARBA00022603"/>
    </source>
</evidence>
<evidence type="ECO:0000256" key="3">
    <source>
        <dbReference type="ARBA" id="ARBA00022679"/>
    </source>
</evidence>
<sequence>MDTNPSKELDHSKKAYWDDRFSKMKNTADEWLLSAEDAYELVHPFFRPESEILDLGCGLSALARLLFDKGFHNLTCIDFSHTAVTKAANRAEGRTVEHSVMDTTHLYYPSETFDVVIDKGTLDSVLCGSDSFVRASATLQEVYRVLKPNGFFISISQAPPEQRMNHLSTVHLPWEVRHKEVKAQPGPDVVVRSTKLHVYLCTRPGPRSESLDS</sequence>
<feature type="domain" description="Methyltransferase type 11" evidence="4">
    <location>
        <begin position="53"/>
        <end position="153"/>
    </location>
</feature>
<keyword evidence="2 5" id="KW-0489">Methyltransferase</keyword>
<name>A0A8J6B7U0_9EUKA</name>
<dbReference type="CDD" id="cd02440">
    <property type="entry name" value="AdoMet_MTases"/>
    <property type="match status" value="1"/>
</dbReference>